<reference evidence="1 2" key="1">
    <citation type="submission" date="2015-03" db="EMBL/GenBank/DDBJ databases">
        <title>Draft Genome Sequences of Agrobacterium nepotum Strain 39/7T (= CFBP 7436T = LMG 26435T) and Agrobacterium sp. Strain KFB 330 (= CFBP 8308 = LMG 28674).</title>
        <authorList>
            <person name="Kuzmanovic N."/>
            <person name="Pulawska J."/>
            <person name="Obradovic A."/>
        </authorList>
    </citation>
    <scope>NUCLEOTIDE SEQUENCE [LARGE SCALE GENOMIC DNA]</scope>
    <source>
        <strain evidence="1 2">39/7</strain>
    </source>
</reference>
<gene>
    <name evidence="1" type="ORF">RS75_23545</name>
</gene>
<sequence length="75" mass="8001">MGNPAVKAELLMMVFAPMSTLDLPVETSTVPKLDMWAVQAVEPFGGRDLCLLISTGAAETDGILVEDGADRQPRL</sequence>
<keyword evidence="2" id="KW-1185">Reference proteome</keyword>
<name>A0ABR5CKF9_9HYPH</name>
<evidence type="ECO:0000313" key="1">
    <source>
        <dbReference type="EMBL" id="KJF65344.1"/>
    </source>
</evidence>
<dbReference type="Proteomes" id="UP000052068">
    <property type="component" value="Unassembled WGS sequence"/>
</dbReference>
<proteinExistence type="predicted"/>
<comment type="caution">
    <text evidence="1">The sequence shown here is derived from an EMBL/GenBank/DDBJ whole genome shotgun (WGS) entry which is preliminary data.</text>
</comment>
<evidence type="ECO:0000313" key="2">
    <source>
        <dbReference type="Proteomes" id="UP000052068"/>
    </source>
</evidence>
<dbReference type="EMBL" id="JWJH01000039">
    <property type="protein sequence ID" value="KJF65344.1"/>
    <property type="molecule type" value="Genomic_DNA"/>
</dbReference>
<organism evidence="1 2">
    <name type="scientific">Rhizobium nepotum 39/7</name>
    <dbReference type="NCBI Taxonomy" id="1368418"/>
    <lineage>
        <taxon>Bacteria</taxon>
        <taxon>Pseudomonadati</taxon>
        <taxon>Pseudomonadota</taxon>
        <taxon>Alphaproteobacteria</taxon>
        <taxon>Hyphomicrobiales</taxon>
        <taxon>Rhizobiaceae</taxon>
        <taxon>Rhizobium/Agrobacterium group</taxon>
        <taxon>Rhizobium</taxon>
    </lineage>
</organism>
<accession>A0ABR5CKF9</accession>
<protein>
    <submittedName>
        <fullName evidence="1">Uncharacterized protein</fullName>
    </submittedName>
</protein>